<sequence length="239" mass="26851">MPTNRADGRRASSLKRTAPDPEWVQTYRQGTPTSTIAAAARVAETTVRYHLAIAAREDPRLRAAHRAAARPATRVTAAGRRNLDDVLALYRTEGRLPTKRTPRERALAIWLARRREGDAAGIPSPDYAAALDEIPNWRNPPTKQADDAARWDRRLDEVAAWLATGNDLPRHQKTDDQEERTLGVWLHTQRIDDRAGRLAETKETRLNEAIPGWRVGRPRGGYKGRRPTTLSSPDGPRRN</sequence>
<accession>A0A1H1VVK4</accession>
<evidence type="ECO:0000259" key="2">
    <source>
        <dbReference type="Pfam" id="PF03457"/>
    </source>
</evidence>
<organism evidence="3 4">
    <name type="scientific">Pseudarthrobacter equi</name>
    <dbReference type="NCBI Taxonomy" id="728066"/>
    <lineage>
        <taxon>Bacteria</taxon>
        <taxon>Bacillati</taxon>
        <taxon>Actinomycetota</taxon>
        <taxon>Actinomycetes</taxon>
        <taxon>Micrococcales</taxon>
        <taxon>Micrococcaceae</taxon>
        <taxon>Pseudarthrobacter</taxon>
    </lineage>
</organism>
<dbReference type="AlphaFoldDB" id="A0A1H1VVK4"/>
<dbReference type="EMBL" id="LT629779">
    <property type="protein sequence ID" value="SDS89018.1"/>
    <property type="molecule type" value="Genomic_DNA"/>
</dbReference>
<keyword evidence="4" id="KW-1185">Reference proteome</keyword>
<feature type="compositionally biased region" description="Basic residues" evidence="1">
    <location>
        <begin position="216"/>
        <end position="226"/>
    </location>
</feature>
<evidence type="ECO:0000256" key="1">
    <source>
        <dbReference type="SAM" id="MobiDB-lite"/>
    </source>
</evidence>
<evidence type="ECO:0000313" key="3">
    <source>
        <dbReference type="EMBL" id="SDS89018.1"/>
    </source>
</evidence>
<dbReference type="InterPro" id="IPR005114">
    <property type="entry name" value="Helicase_assoc"/>
</dbReference>
<gene>
    <name evidence="3" type="ORF">SAMN04489743_1128</name>
</gene>
<evidence type="ECO:0000313" key="4">
    <source>
        <dbReference type="Proteomes" id="UP000198751"/>
    </source>
</evidence>
<feature type="region of interest" description="Disordered" evidence="1">
    <location>
        <begin position="1"/>
        <end position="20"/>
    </location>
</feature>
<dbReference type="Pfam" id="PF03457">
    <property type="entry name" value="HA"/>
    <property type="match status" value="1"/>
</dbReference>
<protein>
    <recommendedName>
        <fullName evidence="2">Helicase-associated domain-containing protein</fullName>
    </recommendedName>
</protein>
<dbReference type="Gene3D" id="6.10.140.530">
    <property type="match status" value="1"/>
</dbReference>
<reference evidence="4" key="1">
    <citation type="submission" date="2016-10" db="EMBL/GenBank/DDBJ databases">
        <authorList>
            <person name="Varghese N."/>
            <person name="Submissions S."/>
        </authorList>
    </citation>
    <scope>NUCLEOTIDE SEQUENCE [LARGE SCALE GENOMIC DNA]</scope>
    <source>
        <strain evidence="4">IMMIB L-1606</strain>
    </source>
</reference>
<feature type="domain" description="Helicase-associated" evidence="2">
    <location>
        <begin position="149"/>
        <end position="208"/>
    </location>
</feature>
<proteinExistence type="predicted"/>
<dbReference type="Proteomes" id="UP000198751">
    <property type="component" value="Chromosome I"/>
</dbReference>
<feature type="region of interest" description="Disordered" evidence="1">
    <location>
        <begin position="208"/>
        <end position="239"/>
    </location>
</feature>
<feature type="compositionally biased region" description="Basic and acidic residues" evidence="1">
    <location>
        <begin position="1"/>
        <end position="10"/>
    </location>
</feature>
<dbReference type="OrthoDB" id="4954837at2"/>
<name>A0A1H1VVK4_9MICC</name>